<sequence length="64" mass="6990">MPKVFEVTNQHPAWLAGGRVAFGGEPRVAPWHSRLAQALAQWDNLSQKKAVNAARRIAKGRDGA</sequence>
<comment type="caution">
    <text evidence="1">The sequence shown here is derived from an EMBL/GenBank/DDBJ whole genome shotgun (WGS) entry which is preliminary data.</text>
</comment>
<accession>A0AAE4ANX9</accession>
<gene>
    <name evidence="1" type="ORF">J3R75_002037</name>
</gene>
<organism evidence="1 2">
    <name type="scientific">Oligosphaera ethanolica</name>
    <dbReference type="NCBI Taxonomy" id="760260"/>
    <lineage>
        <taxon>Bacteria</taxon>
        <taxon>Pseudomonadati</taxon>
        <taxon>Lentisphaerota</taxon>
        <taxon>Oligosphaeria</taxon>
        <taxon>Oligosphaerales</taxon>
        <taxon>Oligosphaeraceae</taxon>
        <taxon>Oligosphaera</taxon>
    </lineage>
</organism>
<dbReference type="Proteomes" id="UP001238163">
    <property type="component" value="Unassembled WGS sequence"/>
</dbReference>
<reference evidence="1" key="1">
    <citation type="submission" date="2023-07" db="EMBL/GenBank/DDBJ databases">
        <title>Genomic Encyclopedia of Type Strains, Phase IV (KMG-IV): sequencing the most valuable type-strain genomes for metagenomic binning, comparative biology and taxonomic classification.</title>
        <authorList>
            <person name="Goeker M."/>
        </authorList>
    </citation>
    <scope>NUCLEOTIDE SEQUENCE</scope>
    <source>
        <strain evidence="1">DSM 24202</strain>
    </source>
</reference>
<proteinExistence type="predicted"/>
<evidence type="ECO:0000313" key="1">
    <source>
        <dbReference type="EMBL" id="MDQ0289930.1"/>
    </source>
</evidence>
<name>A0AAE4ANX9_9BACT</name>
<evidence type="ECO:0000313" key="2">
    <source>
        <dbReference type="Proteomes" id="UP001238163"/>
    </source>
</evidence>
<dbReference type="RefSeq" id="WP_307261367.1">
    <property type="nucleotide sequence ID" value="NZ_JAUSVL010000001.1"/>
</dbReference>
<dbReference type="AlphaFoldDB" id="A0AAE4ANX9"/>
<dbReference type="EMBL" id="JAUSVL010000001">
    <property type="protein sequence ID" value="MDQ0289930.1"/>
    <property type="molecule type" value="Genomic_DNA"/>
</dbReference>
<protein>
    <submittedName>
        <fullName evidence="1">Uncharacterized protein</fullName>
    </submittedName>
</protein>
<keyword evidence="2" id="KW-1185">Reference proteome</keyword>